<dbReference type="EMBL" id="CYGX02000031">
    <property type="protein sequence ID" value="SIT41508.1"/>
    <property type="molecule type" value="Genomic_DNA"/>
</dbReference>
<name>A0A1N7S2B9_9BURK</name>
<evidence type="ECO:0000313" key="3">
    <source>
        <dbReference type="Proteomes" id="UP000187012"/>
    </source>
</evidence>
<reference evidence="2 3" key="1">
    <citation type="submission" date="2016-12" db="EMBL/GenBank/DDBJ databases">
        <authorList>
            <person name="Song W.-J."/>
            <person name="Kurnit D.M."/>
        </authorList>
    </citation>
    <scope>NUCLEOTIDE SEQUENCE [LARGE SCALE GENOMIC DNA]</scope>
    <source>
        <strain evidence="2 3">STM7296</strain>
    </source>
</reference>
<dbReference type="Proteomes" id="UP000187012">
    <property type="component" value="Unassembled WGS sequence"/>
</dbReference>
<sequence>MWSPQWPGMRSVMHTHVAAYPMRITYYESLMTHFWSLMLAALIDSLFRSASMNTRRFDDFAAGRSLTMRDLRSRIKAGDRSEPANEQSTRLTARLRSCGRSASVKQGVKTAS</sequence>
<protein>
    <submittedName>
        <fullName evidence="2">Uncharacterized protein</fullName>
    </submittedName>
</protein>
<feature type="region of interest" description="Disordered" evidence="1">
    <location>
        <begin position="74"/>
        <end position="112"/>
    </location>
</feature>
<accession>A0A1N7S2B9</accession>
<organism evidence="2 3">
    <name type="scientific">Paraburkholderia ribeironis</name>
    <dbReference type="NCBI Taxonomy" id="1247936"/>
    <lineage>
        <taxon>Bacteria</taxon>
        <taxon>Pseudomonadati</taxon>
        <taxon>Pseudomonadota</taxon>
        <taxon>Betaproteobacteria</taxon>
        <taxon>Burkholderiales</taxon>
        <taxon>Burkholderiaceae</taxon>
        <taxon>Paraburkholderia</taxon>
    </lineage>
</organism>
<feature type="compositionally biased region" description="Basic and acidic residues" evidence="1">
    <location>
        <begin position="74"/>
        <end position="83"/>
    </location>
</feature>
<proteinExistence type="predicted"/>
<keyword evidence="3" id="KW-1185">Reference proteome</keyword>
<evidence type="ECO:0000313" key="2">
    <source>
        <dbReference type="EMBL" id="SIT41508.1"/>
    </source>
</evidence>
<dbReference type="AlphaFoldDB" id="A0A1N7S2B9"/>
<gene>
    <name evidence="2" type="ORF">BN2475_310063</name>
</gene>
<dbReference type="STRING" id="1247936.BN2475_310063"/>
<evidence type="ECO:0000256" key="1">
    <source>
        <dbReference type="SAM" id="MobiDB-lite"/>
    </source>
</evidence>